<reference evidence="2" key="1">
    <citation type="submission" date="2022-03" db="EMBL/GenBank/DDBJ databases">
        <title>Identification of a novel bacterium isolated from mangrove sediments.</title>
        <authorList>
            <person name="Pan X."/>
        </authorList>
    </citation>
    <scope>NUCLEOTIDE SEQUENCE</scope>
    <source>
        <strain evidence="2">B2637</strain>
    </source>
</reference>
<evidence type="ECO:0000256" key="1">
    <source>
        <dbReference type="SAM" id="Phobius"/>
    </source>
</evidence>
<name>A0ABT0A7K9_9SPHN</name>
<keyword evidence="1" id="KW-1133">Transmembrane helix</keyword>
<keyword evidence="3" id="KW-1185">Reference proteome</keyword>
<organism evidence="2 3">
    <name type="scientific">Novosphingobium mangrovi</name>
    <name type="common">ex Hu et al. 2023</name>
    <dbReference type="NCBI Taxonomy" id="2930094"/>
    <lineage>
        <taxon>Bacteria</taxon>
        <taxon>Pseudomonadati</taxon>
        <taxon>Pseudomonadota</taxon>
        <taxon>Alphaproteobacteria</taxon>
        <taxon>Sphingomonadales</taxon>
        <taxon>Sphingomonadaceae</taxon>
        <taxon>Novosphingobium</taxon>
    </lineage>
</organism>
<dbReference type="EMBL" id="JALHAT010000001">
    <property type="protein sequence ID" value="MCJ1959183.1"/>
    <property type="molecule type" value="Genomic_DNA"/>
</dbReference>
<keyword evidence="1" id="KW-0812">Transmembrane</keyword>
<protein>
    <recommendedName>
        <fullName evidence="4">ComEC/Rec2-related protein domain-containing protein</fullName>
    </recommendedName>
</protein>
<sequence>MISRSNALTGQVSIAHDLRGVGSDSAAVRLLRDMMLCAGGTILGAKADGRLAYYTMQSICSGDGFNLLASVSVHLRILPATSALMLLVAIACQWPGRAAHGSRPAFTPRERVGRWSAFALRTGLFFLAMMLAMSVMQPVALWVLPPSPSSAVLASVVGMLLLALVAAALRPLALRVPFLVPLCCR</sequence>
<feature type="transmembrane region" description="Helical" evidence="1">
    <location>
        <begin position="150"/>
        <end position="169"/>
    </location>
</feature>
<feature type="transmembrane region" description="Helical" evidence="1">
    <location>
        <begin position="117"/>
        <end position="144"/>
    </location>
</feature>
<accession>A0ABT0A7K9</accession>
<keyword evidence="1" id="KW-0472">Membrane</keyword>
<dbReference type="Proteomes" id="UP001162802">
    <property type="component" value="Unassembled WGS sequence"/>
</dbReference>
<comment type="caution">
    <text evidence="2">The sequence shown here is derived from an EMBL/GenBank/DDBJ whole genome shotgun (WGS) entry which is preliminary data.</text>
</comment>
<dbReference type="RefSeq" id="WP_243796301.1">
    <property type="nucleotide sequence ID" value="NZ_JALHAT010000001.1"/>
</dbReference>
<proteinExistence type="predicted"/>
<evidence type="ECO:0000313" key="3">
    <source>
        <dbReference type="Proteomes" id="UP001162802"/>
    </source>
</evidence>
<evidence type="ECO:0008006" key="4">
    <source>
        <dbReference type="Google" id="ProtNLM"/>
    </source>
</evidence>
<gene>
    <name evidence="2" type="ORF">MTR65_00630</name>
</gene>
<evidence type="ECO:0000313" key="2">
    <source>
        <dbReference type="EMBL" id="MCJ1959183.1"/>
    </source>
</evidence>